<accession>A0ABD2WB23</accession>
<evidence type="ECO:0008006" key="9">
    <source>
        <dbReference type="Google" id="ProtNLM"/>
    </source>
</evidence>
<dbReference type="PANTHER" id="PTHR19139">
    <property type="entry name" value="AQUAPORIN TRANSPORTER"/>
    <property type="match status" value="1"/>
</dbReference>
<evidence type="ECO:0000256" key="3">
    <source>
        <dbReference type="ARBA" id="ARBA00022989"/>
    </source>
</evidence>
<keyword evidence="5" id="KW-0813">Transport</keyword>
<keyword evidence="3 6" id="KW-1133">Transmembrane helix</keyword>
<evidence type="ECO:0000256" key="5">
    <source>
        <dbReference type="RuleBase" id="RU000477"/>
    </source>
</evidence>
<feature type="transmembrane region" description="Helical" evidence="6">
    <location>
        <begin position="191"/>
        <end position="212"/>
    </location>
</feature>
<feature type="transmembrane region" description="Helical" evidence="6">
    <location>
        <begin position="101"/>
        <end position="120"/>
    </location>
</feature>
<dbReference type="GO" id="GO:0016020">
    <property type="term" value="C:membrane"/>
    <property type="evidence" value="ECO:0007669"/>
    <property type="project" value="UniProtKB-SubCell"/>
</dbReference>
<feature type="transmembrane region" description="Helical" evidence="6">
    <location>
        <begin position="141"/>
        <end position="159"/>
    </location>
</feature>
<name>A0ABD2WB23_9HYME</name>
<dbReference type="Gene3D" id="1.20.1080.10">
    <property type="entry name" value="Glycerol uptake facilitator protein"/>
    <property type="match status" value="1"/>
</dbReference>
<sequence length="316" mass="34420">MMKYIRNYKKYYDRQSRSHSQTCLRPVIFLPISSIAIDFKSCGKFLYTRFKRMVKGNAYREQGIVALAEILGTATLVLIGCMGCVGGFLNLPIPSHIQITLNFGFAVMIVIQCFGHLSHAHVNPAMTLVSVVLGIKTVREGLVYFVAQTIGAILGFGLLKAVTPAGNLRASANASLDTFCVTDLHSDVSPIQGLLVEGIATAILALIACAVWDPRNARNTDSTPVKFGMSVTALAISCGPYTGCSMNPVRTLAPAIWNNYWGHHWVYWLGPFGGALLASLAYKVFFSVQNNDNEDMNLPENVALNSVDTHQAKVIT</sequence>
<dbReference type="InterPro" id="IPR023271">
    <property type="entry name" value="Aquaporin-like"/>
</dbReference>
<protein>
    <recommendedName>
        <fullName evidence="9">Aquaporin</fullName>
    </recommendedName>
</protein>
<dbReference type="EMBL" id="JBJJXI010000121">
    <property type="protein sequence ID" value="KAL3390073.1"/>
    <property type="molecule type" value="Genomic_DNA"/>
</dbReference>
<dbReference type="AlphaFoldDB" id="A0ABD2WB23"/>
<feature type="transmembrane region" description="Helical" evidence="6">
    <location>
        <begin position="63"/>
        <end position="89"/>
    </location>
</feature>
<proteinExistence type="inferred from homology"/>
<keyword evidence="4 6" id="KW-0472">Membrane</keyword>
<evidence type="ECO:0000256" key="2">
    <source>
        <dbReference type="ARBA" id="ARBA00022692"/>
    </source>
</evidence>
<gene>
    <name evidence="7" type="ORF">TKK_014896</name>
</gene>
<feature type="transmembrane region" description="Helical" evidence="6">
    <location>
        <begin position="265"/>
        <end position="286"/>
    </location>
</feature>
<dbReference type="PANTHER" id="PTHR19139:SF270">
    <property type="entry name" value="ENTOMOGLYCEROPORIN 1-RELATED"/>
    <property type="match status" value="1"/>
</dbReference>
<dbReference type="Pfam" id="PF00230">
    <property type="entry name" value="MIP"/>
    <property type="match status" value="1"/>
</dbReference>
<evidence type="ECO:0000256" key="1">
    <source>
        <dbReference type="ARBA" id="ARBA00004141"/>
    </source>
</evidence>
<comment type="caution">
    <text evidence="7">The sequence shown here is derived from an EMBL/GenBank/DDBJ whole genome shotgun (WGS) entry which is preliminary data.</text>
</comment>
<evidence type="ECO:0000313" key="8">
    <source>
        <dbReference type="Proteomes" id="UP001627154"/>
    </source>
</evidence>
<keyword evidence="2 5" id="KW-0812">Transmembrane</keyword>
<dbReference type="SUPFAM" id="SSF81338">
    <property type="entry name" value="Aquaporin-like"/>
    <property type="match status" value="1"/>
</dbReference>
<comment type="similarity">
    <text evidence="5">Belongs to the MIP/aquaporin (TC 1.A.8) family.</text>
</comment>
<evidence type="ECO:0000313" key="7">
    <source>
        <dbReference type="EMBL" id="KAL3390073.1"/>
    </source>
</evidence>
<feature type="transmembrane region" description="Helical" evidence="6">
    <location>
        <begin position="224"/>
        <end position="242"/>
    </location>
</feature>
<organism evidence="7 8">
    <name type="scientific">Trichogramma kaykai</name>
    <dbReference type="NCBI Taxonomy" id="54128"/>
    <lineage>
        <taxon>Eukaryota</taxon>
        <taxon>Metazoa</taxon>
        <taxon>Ecdysozoa</taxon>
        <taxon>Arthropoda</taxon>
        <taxon>Hexapoda</taxon>
        <taxon>Insecta</taxon>
        <taxon>Pterygota</taxon>
        <taxon>Neoptera</taxon>
        <taxon>Endopterygota</taxon>
        <taxon>Hymenoptera</taxon>
        <taxon>Apocrita</taxon>
        <taxon>Proctotrupomorpha</taxon>
        <taxon>Chalcidoidea</taxon>
        <taxon>Trichogrammatidae</taxon>
        <taxon>Trichogramma</taxon>
    </lineage>
</organism>
<keyword evidence="8" id="KW-1185">Reference proteome</keyword>
<dbReference type="PRINTS" id="PR00783">
    <property type="entry name" value="MINTRINSICP"/>
</dbReference>
<dbReference type="InterPro" id="IPR034294">
    <property type="entry name" value="Aquaporin_transptr"/>
</dbReference>
<dbReference type="Proteomes" id="UP001627154">
    <property type="component" value="Unassembled WGS sequence"/>
</dbReference>
<comment type="subcellular location">
    <subcellularLocation>
        <location evidence="1">Membrane</location>
        <topology evidence="1">Multi-pass membrane protein</topology>
    </subcellularLocation>
</comment>
<dbReference type="InterPro" id="IPR000425">
    <property type="entry name" value="MIP"/>
</dbReference>
<reference evidence="7 8" key="1">
    <citation type="journal article" date="2024" name="bioRxiv">
        <title>A reference genome for Trichogramma kaykai: A tiny desert-dwelling parasitoid wasp with competing sex-ratio distorters.</title>
        <authorList>
            <person name="Culotta J."/>
            <person name="Lindsey A.R."/>
        </authorList>
    </citation>
    <scope>NUCLEOTIDE SEQUENCE [LARGE SCALE GENOMIC DNA]</scope>
    <source>
        <strain evidence="7 8">KSX58</strain>
    </source>
</reference>
<evidence type="ECO:0000256" key="6">
    <source>
        <dbReference type="SAM" id="Phobius"/>
    </source>
</evidence>
<evidence type="ECO:0000256" key="4">
    <source>
        <dbReference type="ARBA" id="ARBA00023136"/>
    </source>
</evidence>